<evidence type="ECO:0000256" key="4">
    <source>
        <dbReference type="ARBA" id="ARBA00023163"/>
    </source>
</evidence>
<dbReference type="NCBIfam" id="TIGR02985">
    <property type="entry name" value="Sig70_bacteroi1"/>
    <property type="match status" value="1"/>
</dbReference>
<dbReference type="PANTHER" id="PTHR43133:SF46">
    <property type="entry name" value="RNA POLYMERASE SIGMA-70 FACTOR ECF SUBFAMILY"/>
    <property type="match status" value="1"/>
</dbReference>
<keyword evidence="5" id="KW-0472">Membrane</keyword>
<organism evidence="8 9">
    <name type="scientific">Prevotella disiens DNF00882</name>
    <dbReference type="NCBI Taxonomy" id="1401075"/>
    <lineage>
        <taxon>Bacteria</taxon>
        <taxon>Pseudomonadati</taxon>
        <taxon>Bacteroidota</taxon>
        <taxon>Bacteroidia</taxon>
        <taxon>Bacteroidales</taxon>
        <taxon>Prevotellaceae</taxon>
        <taxon>Prevotella</taxon>
    </lineage>
</organism>
<dbReference type="Pfam" id="PF08281">
    <property type="entry name" value="Sigma70_r4_2"/>
    <property type="match status" value="1"/>
</dbReference>
<dbReference type="CDD" id="cd06171">
    <property type="entry name" value="Sigma70_r4"/>
    <property type="match status" value="1"/>
</dbReference>
<gene>
    <name evidence="8" type="ORF">HMPREF0654_06820</name>
</gene>
<dbReference type="InterPro" id="IPR013324">
    <property type="entry name" value="RNA_pol_sigma_r3/r4-like"/>
</dbReference>
<keyword evidence="2" id="KW-0805">Transcription regulation</keyword>
<dbReference type="Gene3D" id="1.10.1740.10">
    <property type="match status" value="1"/>
</dbReference>
<dbReference type="InterPro" id="IPR039425">
    <property type="entry name" value="RNA_pol_sigma-70-like"/>
</dbReference>
<reference evidence="8 9" key="1">
    <citation type="submission" date="2014-07" db="EMBL/GenBank/DDBJ databases">
        <authorList>
            <person name="McCorrison J."/>
            <person name="Sanka R."/>
            <person name="Torralba M."/>
            <person name="Gillis M."/>
            <person name="Haft D.H."/>
            <person name="Methe B."/>
            <person name="Sutton G."/>
            <person name="Nelson K.E."/>
        </authorList>
    </citation>
    <scope>NUCLEOTIDE SEQUENCE [LARGE SCALE GENOMIC DNA]</scope>
    <source>
        <strain evidence="8 9">DNF00882</strain>
    </source>
</reference>
<evidence type="ECO:0000256" key="5">
    <source>
        <dbReference type="SAM" id="Phobius"/>
    </source>
</evidence>
<keyword evidence="5" id="KW-0812">Transmembrane</keyword>
<dbReference type="SUPFAM" id="SSF88659">
    <property type="entry name" value="Sigma3 and sigma4 domains of RNA polymerase sigma factors"/>
    <property type="match status" value="1"/>
</dbReference>
<dbReference type="GO" id="GO:0006352">
    <property type="term" value="P:DNA-templated transcription initiation"/>
    <property type="evidence" value="ECO:0007669"/>
    <property type="project" value="InterPro"/>
</dbReference>
<dbReference type="NCBIfam" id="TIGR02937">
    <property type="entry name" value="sigma70-ECF"/>
    <property type="match status" value="1"/>
</dbReference>
<evidence type="ECO:0000256" key="3">
    <source>
        <dbReference type="ARBA" id="ARBA00023082"/>
    </source>
</evidence>
<evidence type="ECO:0000259" key="7">
    <source>
        <dbReference type="Pfam" id="PF08281"/>
    </source>
</evidence>
<keyword evidence="3" id="KW-0731">Sigma factor</keyword>
<proteinExistence type="inferred from homology"/>
<dbReference type="InterPro" id="IPR013249">
    <property type="entry name" value="RNA_pol_sigma70_r4_t2"/>
</dbReference>
<dbReference type="GO" id="GO:0016987">
    <property type="term" value="F:sigma factor activity"/>
    <property type="evidence" value="ECO:0007669"/>
    <property type="project" value="UniProtKB-KW"/>
</dbReference>
<name>A0A096APM7_9BACT</name>
<feature type="transmembrane region" description="Helical" evidence="5">
    <location>
        <begin position="162"/>
        <end position="180"/>
    </location>
</feature>
<dbReference type="SUPFAM" id="SSF88946">
    <property type="entry name" value="Sigma2 domain of RNA polymerase sigma factors"/>
    <property type="match status" value="1"/>
</dbReference>
<comment type="caution">
    <text evidence="8">The sequence shown here is derived from an EMBL/GenBank/DDBJ whole genome shotgun (WGS) entry which is preliminary data.</text>
</comment>
<sequence length="182" mass="21161">MSENRKEQFKERFERYYPMLCKIAHGYIADIDDCEDIVQELFVSVWDKQKDSLPEGELLPYMKVAVRNNCLSFLNNQRTYEKISTDDRTLELAADNSETTASKDYTQMLDTILQEMPPKCREVFTMSKLQKLKYKEIALHLNISEKTVESHMGKAIKIIRTYMAQHPTIMAVLTLILIAANV</sequence>
<dbReference type="InterPro" id="IPR014284">
    <property type="entry name" value="RNA_pol_sigma-70_dom"/>
</dbReference>
<evidence type="ECO:0000256" key="2">
    <source>
        <dbReference type="ARBA" id="ARBA00023015"/>
    </source>
</evidence>
<dbReference type="Pfam" id="PF04542">
    <property type="entry name" value="Sigma70_r2"/>
    <property type="match status" value="1"/>
</dbReference>
<feature type="domain" description="RNA polymerase sigma-70 region 2" evidence="6">
    <location>
        <begin position="13"/>
        <end position="78"/>
    </location>
</feature>
<protein>
    <submittedName>
        <fullName evidence="8">RNA polymerase sigma-70 factor</fullName>
    </submittedName>
</protein>
<evidence type="ECO:0000259" key="6">
    <source>
        <dbReference type="Pfam" id="PF04542"/>
    </source>
</evidence>
<dbReference type="Gene3D" id="1.10.10.10">
    <property type="entry name" value="Winged helix-like DNA-binding domain superfamily/Winged helix DNA-binding domain"/>
    <property type="match status" value="1"/>
</dbReference>
<accession>A0A096APM7</accession>
<dbReference type="RefSeq" id="WP_036883419.1">
    <property type="nucleotide sequence ID" value="NZ_JRNR01000064.1"/>
</dbReference>
<evidence type="ECO:0000256" key="1">
    <source>
        <dbReference type="ARBA" id="ARBA00010641"/>
    </source>
</evidence>
<dbReference type="InterPro" id="IPR007627">
    <property type="entry name" value="RNA_pol_sigma70_r2"/>
</dbReference>
<dbReference type="EMBL" id="JRNR01000064">
    <property type="protein sequence ID" value="KGF49033.1"/>
    <property type="molecule type" value="Genomic_DNA"/>
</dbReference>
<dbReference type="InterPro" id="IPR014327">
    <property type="entry name" value="RNA_pol_sigma70_bacteroid"/>
</dbReference>
<dbReference type="Proteomes" id="UP000029538">
    <property type="component" value="Unassembled WGS sequence"/>
</dbReference>
<dbReference type="AlphaFoldDB" id="A0A096APM7"/>
<dbReference type="InterPro" id="IPR013325">
    <property type="entry name" value="RNA_pol_sigma_r2"/>
</dbReference>
<evidence type="ECO:0000313" key="9">
    <source>
        <dbReference type="Proteomes" id="UP000029538"/>
    </source>
</evidence>
<dbReference type="GO" id="GO:0003677">
    <property type="term" value="F:DNA binding"/>
    <property type="evidence" value="ECO:0007669"/>
    <property type="project" value="InterPro"/>
</dbReference>
<dbReference type="InterPro" id="IPR036388">
    <property type="entry name" value="WH-like_DNA-bd_sf"/>
</dbReference>
<comment type="similarity">
    <text evidence="1">Belongs to the sigma-70 factor family. ECF subfamily.</text>
</comment>
<feature type="domain" description="RNA polymerase sigma factor 70 region 4 type 2" evidence="7">
    <location>
        <begin position="107"/>
        <end position="157"/>
    </location>
</feature>
<evidence type="ECO:0000313" key="8">
    <source>
        <dbReference type="EMBL" id="KGF49033.1"/>
    </source>
</evidence>
<dbReference type="PANTHER" id="PTHR43133">
    <property type="entry name" value="RNA POLYMERASE ECF-TYPE SIGMA FACTO"/>
    <property type="match status" value="1"/>
</dbReference>
<keyword evidence="5" id="KW-1133">Transmembrane helix</keyword>
<keyword evidence="4" id="KW-0804">Transcription</keyword>